<dbReference type="SUPFAM" id="SSF55486">
    <property type="entry name" value="Metalloproteases ('zincins'), catalytic domain"/>
    <property type="match status" value="1"/>
</dbReference>
<dbReference type="InterPro" id="IPR024079">
    <property type="entry name" value="MetalloPept_cat_dom_sf"/>
</dbReference>
<evidence type="ECO:0008006" key="9">
    <source>
        <dbReference type="Google" id="ProtNLM"/>
    </source>
</evidence>
<dbReference type="CDD" id="cd00102">
    <property type="entry name" value="IPT"/>
    <property type="match status" value="1"/>
</dbReference>
<dbReference type="EMBL" id="BMGY01000016">
    <property type="protein sequence ID" value="GGH85532.1"/>
    <property type="molecule type" value="Genomic_DNA"/>
</dbReference>
<gene>
    <name evidence="7" type="ORF">GCM10011495_19990</name>
</gene>
<accession>A0ABQ2A6V0</accession>
<sequence length="682" mass="73011">MALAVGLAGAGVAHSQGAAETRCLLLPIEPARRAQQSALVVEAEVLDAQSFWDASRQRLFTRHRLRVFSLLKGAVADTTGLRLITEGGRVGLDQQILTNTLQLRAGQQGVFFLTPALWPGAGPAAFTPVGSEQGFIEFNPAEHTAAEPFRTYPALDAAFYREITRLTGQPRQELRANPALAAPGSAQRGTLAPSITGFTPLSLPAGTGAVLTINGDGFGSSRGSGFVEFKNADDGGATRVKAREADYLTWTNTRIQVRVPSSSGGRPAGSGQVRVTASDQLTVESTSSVTIVYALTNVESTTGNLLQRPNHVALNATGGITFRFAPNFTLSPAPPAAWQRALATWRCQTGMNWEVGSPNSTNTIAEDGQNVVAFDNGPELPDRVLGRTTTYYRGCLAPSGELVFWVKEIDMQFDDAAIFQFGPLPPITPQLDFESVAVHELGHAQQLAHLIRPGAVMHFAIGRGQNTRILNPASDVAGGRQVLRVRSFRNLGCGGPALLPAPLTAFSARYEPASGTTVSWATRDECFLNGFLVERSQSGDTTNWEQLATVATRPPTGQYQFVDPRPASGLLYYRLRLRRPDGSLDNTAPALVSTEGANASVSIFPNPVTDDFLGLQYPAAADGVVIFRIYDALGRLVRASSQTTTTGLDILSLNVAGLVPGFYVLHWLDAQGRTGQRNFVRI</sequence>
<dbReference type="Proteomes" id="UP000637774">
    <property type="component" value="Unassembled WGS sequence"/>
</dbReference>
<reference evidence="8" key="1">
    <citation type="journal article" date="2019" name="Int. J. Syst. Evol. Microbiol.">
        <title>The Global Catalogue of Microorganisms (GCM) 10K type strain sequencing project: providing services to taxonomists for standard genome sequencing and annotation.</title>
        <authorList>
            <consortium name="The Broad Institute Genomics Platform"/>
            <consortium name="The Broad Institute Genome Sequencing Center for Infectious Disease"/>
            <person name="Wu L."/>
            <person name="Ma J."/>
        </authorList>
    </citation>
    <scope>NUCLEOTIDE SEQUENCE [LARGE SCALE GENOMIC DNA]</scope>
    <source>
        <strain evidence="8">CGMCC 1.14966</strain>
    </source>
</reference>
<dbReference type="Gene3D" id="3.40.390.10">
    <property type="entry name" value="Collagenase (Catalytic Domain)"/>
    <property type="match status" value="1"/>
</dbReference>
<proteinExistence type="predicted"/>
<keyword evidence="1" id="KW-0645">Protease</keyword>
<protein>
    <recommendedName>
        <fullName evidence="9">T9SS type A sorting domain-containing protein</fullName>
    </recommendedName>
</protein>
<dbReference type="InterPro" id="IPR014756">
    <property type="entry name" value="Ig_E-set"/>
</dbReference>
<evidence type="ECO:0000256" key="1">
    <source>
        <dbReference type="ARBA" id="ARBA00022670"/>
    </source>
</evidence>
<dbReference type="InterPro" id="IPR002909">
    <property type="entry name" value="IPT_dom"/>
</dbReference>
<evidence type="ECO:0000313" key="7">
    <source>
        <dbReference type="EMBL" id="GGH85532.1"/>
    </source>
</evidence>
<dbReference type="SUPFAM" id="SSF81296">
    <property type="entry name" value="E set domains"/>
    <property type="match status" value="1"/>
</dbReference>
<feature type="domain" description="Peptidase M10 metallopeptidase" evidence="5">
    <location>
        <begin position="410"/>
        <end position="478"/>
    </location>
</feature>
<evidence type="ECO:0000256" key="4">
    <source>
        <dbReference type="ARBA" id="ARBA00022833"/>
    </source>
</evidence>
<dbReference type="InterPro" id="IPR001818">
    <property type="entry name" value="Pept_M10_metallopeptidase"/>
</dbReference>
<evidence type="ECO:0000259" key="6">
    <source>
        <dbReference type="Pfam" id="PF01833"/>
    </source>
</evidence>
<dbReference type="Pfam" id="PF01833">
    <property type="entry name" value="TIG"/>
    <property type="match status" value="1"/>
</dbReference>
<dbReference type="InterPro" id="IPR013783">
    <property type="entry name" value="Ig-like_fold"/>
</dbReference>
<evidence type="ECO:0000256" key="3">
    <source>
        <dbReference type="ARBA" id="ARBA00022801"/>
    </source>
</evidence>
<keyword evidence="3" id="KW-0378">Hydrolase</keyword>
<evidence type="ECO:0000256" key="2">
    <source>
        <dbReference type="ARBA" id="ARBA00022723"/>
    </source>
</evidence>
<keyword evidence="2" id="KW-0479">Metal-binding</keyword>
<dbReference type="Pfam" id="PF00413">
    <property type="entry name" value="Peptidase_M10"/>
    <property type="match status" value="1"/>
</dbReference>
<feature type="domain" description="IPT/TIG" evidence="6">
    <location>
        <begin position="193"/>
        <end position="287"/>
    </location>
</feature>
<dbReference type="NCBIfam" id="TIGR04183">
    <property type="entry name" value="Por_Secre_tail"/>
    <property type="match status" value="1"/>
</dbReference>
<organism evidence="7 8">
    <name type="scientific">Hymenobacter frigidus</name>
    <dbReference type="NCBI Taxonomy" id="1524095"/>
    <lineage>
        <taxon>Bacteria</taxon>
        <taxon>Pseudomonadati</taxon>
        <taxon>Bacteroidota</taxon>
        <taxon>Cytophagia</taxon>
        <taxon>Cytophagales</taxon>
        <taxon>Hymenobacteraceae</taxon>
        <taxon>Hymenobacter</taxon>
    </lineage>
</organism>
<dbReference type="InterPro" id="IPR026444">
    <property type="entry name" value="Secre_tail"/>
</dbReference>
<dbReference type="Gene3D" id="2.60.40.10">
    <property type="entry name" value="Immunoglobulins"/>
    <property type="match status" value="1"/>
</dbReference>
<evidence type="ECO:0000313" key="8">
    <source>
        <dbReference type="Proteomes" id="UP000637774"/>
    </source>
</evidence>
<comment type="caution">
    <text evidence="7">The sequence shown here is derived from an EMBL/GenBank/DDBJ whole genome shotgun (WGS) entry which is preliminary data.</text>
</comment>
<evidence type="ECO:0000259" key="5">
    <source>
        <dbReference type="Pfam" id="PF00413"/>
    </source>
</evidence>
<keyword evidence="8" id="KW-1185">Reference proteome</keyword>
<name>A0ABQ2A6V0_9BACT</name>
<keyword evidence="4" id="KW-0862">Zinc</keyword>